<name>A0ABW4BTE3_9LACO</name>
<accession>A0ABW4BTE3</accession>
<keyword evidence="3" id="KW-1185">Reference proteome</keyword>
<dbReference type="SUPFAM" id="SSF54427">
    <property type="entry name" value="NTF2-like"/>
    <property type="match status" value="1"/>
</dbReference>
<feature type="domain" description="DUF4440" evidence="1">
    <location>
        <begin position="13"/>
        <end position="117"/>
    </location>
</feature>
<reference evidence="3" key="1">
    <citation type="journal article" date="2019" name="Int. J. Syst. Evol. Microbiol.">
        <title>The Global Catalogue of Microorganisms (GCM) 10K type strain sequencing project: providing services to taxonomists for standard genome sequencing and annotation.</title>
        <authorList>
            <consortium name="The Broad Institute Genomics Platform"/>
            <consortium name="The Broad Institute Genome Sequencing Center for Infectious Disease"/>
            <person name="Wu L."/>
            <person name="Ma J."/>
        </authorList>
    </citation>
    <scope>NUCLEOTIDE SEQUENCE [LARGE SCALE GENOMIC DNA]</scope>
    <source>
        <strain evidence="3">CCM 8936</strain>
    </source>
</reference>
<dbReference type="InterPro" id="IPR032710">
    <property type="entry name" value="NTF2-like_dom_sf"/>
</dbReference>
<dbReference type="RefSeq" id="WP_125678269.1">
    <property type="nucleotide sequence ID" value="NZ_JBHTOI010000031.1"/>
</dbReference>
<gene>
    <name evidence="2" type="ORF">ACFQ42_04645</name>
</gene>
<dbReference type="InterPro" id="IPR027843">
    <property type="entry name" value="DUF4440"/>
</dbReference>
<dbReference type="Proteomes" id="UP001597251">
    <property type="component" value="Unassembled WGS sequence"/>
</dbReference>
<dbReference type="EMBL" id="JBHTOI010000031">
    <property type="protein sequence ID" value="MFD1418023.1"/>
    <property type="molecule type" value="Genomic_DNA"/>
</dbReference>
<evidence type="ECO:0000313" key="2">
    <source>
        <dbReference type="EMBL" id="MFD1418023.1"/>
    </source>
</evidence>
<comment type="caution">
    <text evidence="2">The sequence shown here is derived from an EMBL/GenBank/DDBJ whole genome shotgun (WGS) entry which is preliminary data.</text>
</comment>
<dbReference type="Pfam" id="PF14534">
    <property type="entry name" value="DUF4440"/>
    <property type="match status" value="1"/>
</dbReference>
<proteinExistence type="predicted"/>
<evidence type="ECO:0000259" key="1">
    <source>
        <dbReference type="Pfam" id="PF14534"/>
    </source>
</evidence>
<sequence length="125" mass="14579">MQVKNNEIEQVKSVCRQQIQGMLSKNIGLLSMIISHDADFVHITGKHQSKDDWLDQIKSGRMEYFSAKEELLEVTLSNKTAHVVMRNLLEARIYGFRNTWPIEAQTELVKINDVWRIVRSKADMY</sequence>
<evidence type="ECO:0000313" key="3">
    <source>
        <dbReference type="Proteomes" id="UP001597251"/>
    </source>
</evidence>
<protein>
    <submittedName>
        <fullName evidence="2">Nuclear transport factor 2 family protein</fullName>
    </submittedName>
</protein>
<dbReference type="Gene3D" id="3.10.450.50">
    <property type="match status" value="1"/>
</dbReference>
<organism evidence="2 3">
    <name type="scientific">Companilactobacillus keshanensis</name>
    <dbReference type="NCBI Taxonomy" id="2486003"/>
    <lineage>
        <taxon>Bacteria</taxon>
        <taxon>Bacillati</taxon>
        <taxon>Bacillota</taxon>
        <taxon>Bacilli</taxon>
        <taxon>Lactobacillales</taxon>
        <taxon>Lactobacillaceae</taxon>
        <taxon>Companilactobacillus</taxon>
    </lineage>
</organism>